<dbReference type="SMART" id="SM00554">
    <property type="entry name" value="FAS1"/>
    <property type="match status" value="1"/>
</dbReference>
<dbReference type="RefSeq" id="WP_386765634.1">
    <property type="nucleotide sequence ID" value="NZ_JBHSTI010000008.1"/>
</dbReference>
<dbReference type="InterPro" id="IPR000782">
    <property type="entry name" value="FAS1_domain"/>
</dbReference>
<reference evidence="4" key="1">
    <citation type="journal article" date="2019" name="Int. J. Syst. Evol. Microbiol.">
        <title>The Global Catalogue of Microorganisms (GCM) 10K type strain sequencing project: providing services to taxonomists for standard genome sequencing and annotation.</title>
        <authorList>
            <consortium name="The Broad Institute Genomics Platform"/>
            <consortium name="The Broad Institute Genome Sequencing Center for Infectious Disease"/>
            <person name="Wu L."/>
            <person name="Ma J."/>
        </authorList>
    </citation>
    <scope>NUCLEOTIDE SEQUENCE [LARGE SCALE GENOMIC DNA]</scope>
    <source>
        <strain evidence="4">CGMCC 4.7317</strain>
    </source>
</reference>
<keyword evidence="4" id="KW-1185">Reference proteome</keyword>
<feature type="domain" description="FAS1" evidence="2">
    <location>
        <begin position="50"/>
        <end position="180"/>
    </location>
</feature>
<gene>
    <name evidence="3" type="ORF">ACFQGU_08470</name>
</gene>
<dbReference type="PROSITE" id="PS50213">
    <property type="entry name" value="FAS1"/>
    <property type="match status" value="1"/>
</dbReference>
<name>A0ABW1T0R5_9ACTN</name>
<dbReference type="Proteomes" id="UP001596138">
    <property type="component" value="Unassembled WGS sequence"/>
</dbReference>
<dbReference type="InterPro" id="IPR036378">
    <property type="entry name" value="FAS1_dom_sf"/>
</dbReference>
<dbReference type="PANTHER" id="PTHR10900">
    <property type="entry name" value="PERIOSTIN-RELATED"/>
    <property type="match status" value="1"/>
</dbReference>
<evidence type="ECO:0000313" key="3">
    <source>
        <dbReference type="EMBL" id="MFC6237909.1"/>
    </source>
</evidence>
<dbReference type="InterPro" id="IPR050904">
    <property type="entry name" value="Adhesion/Biosynth-related"/>
</dbReference>
<protein>
    <submittedName>
        <fullName evidence="3">Fasciclin domain-containing protein</fullName>
    </submittedName>
</protein>
<evidence type="ECO:0000256" key="1">
    <source>
        <dbReference type="SAM" id="SignalP"/>
    </source>
</evidence>
<dbReference type="Pfam" id="PF02469">
    <property type="entry name" value="Fasciclin"/>
    <property type="match status" value="1"/>
</dbReference>
<organism evidence="3 4">
    <name type="scientific">Longivirga aurantiaca</name>
    <dbReference type="NCBI Taxonomy" id="1837743"/>
    <lineage>
        <taxon>Bacteria</taxon>
        <taxon>Bacillati</taxon>
        <taxon>Actinomycetota</taxon>
        <taxon>Actinomycetes</taxon>
        <taxon>Sporichthyales</taxon>
        <taxon>Sporichthyaceae</taxon>
        <taxon>Longivirga</taxon>
    </lineage>
</organism>
<evidence type="ECO:0000313" key="4">
    <source>
        <dbReference type="Proteomes" id="UP001596138"/>
    </source>
</evidence>
<feature type="chain" id="PRO_5046518109" evidence="1">
    <location>
        <begin position="21"/>
        <end position="190"/>
    </location>
</feature>
<evidence type="ECO:0000259" key="2">
    <source>
        <dbReference type="PROSITE" id="PS50213"/>
    </source>
</evidence>
<comment type="caution">
    <text evidence="3">The sequence shown here is derived from an EMBL/GenBank/DDBJ whole genome shotgun (WGS) entry which is preliminary data.</text>
</comment>
<feature type="signal peptide" evidence="1">
    <location>
        <begin position="1"/>
        <end position="20"/>
    </location>
</feature>
<accession>A0ABW1T0R5</accession>
<keyword evidence="1" id="KW-0732">Signal</keyword>
<dbReference type="SUPFAM" id="SSF82153">
    <property type="entry name" value="FAS1 domain"/>
    <property type="match status" value="1"/>
</dbReference>
<dbReference type="EMBL" id="JBHSTI010000008">
    <property type="protein sequence ID" value="MFC6237909.1"/>
    <property type="molecule type" value="Genomic_DNA"/>
</dbReference>
<sequence length="190" mass="18432">MRTTRIATIAVAGIAALTLAACGSSSDSATTSSAPAPTSSSAEASAPAAAGTIVEVAAGNPDFSTLVAAVQAAGLAETLSGTGPFTVFAPTNEAFAALPAGLLDKLLLPENKDVLAKILTFHVVAANVPSSDVVAGDVDTVEGSKLTITTDGGIKVGGATVVTPDVPASNGVIHVIDAVLVPADVDVSAL</sequence>
<proteinExistence type="predicted"/>
<dbReference type="PANTHER" id="PTHR10900:SF77">
    <property type="entry name" value="FI19380P1"/>
    <property type="match status" value="1"/>
</dbReference>
<dbReference type="Gene3D" id="2.30.180.10">
    <property type="entry name" value="FAS1 domain"/>
    <property type="match status" value="1"/>
</dbReference>
<dbReference type="PROSITE" id="PS51257">
    <property type="entry name" value="PROKAR_LIPOPROTEIN"/>
    <property type="match status" value="1"/>
</dbReference>